<gene>
    <name evidence="1" type="ORF">SDC9_87111</name>
</gene>
<comment type="caution">
    <text evidence="1">The sequence shown here is derived from an EMBL/GenBank/DDBJ whole genome shotgun (WGS) entry which is preliminary data.</text>
</comment>
<dbReference type="AlphaFoldDB" id="A0A644ZIB4"/>
<reference evidence="1" key="1">
    <citation type="submission" date="2019-08" db="EMBL/GenBank/DDBJ databases">
        <authorList>
            <person name="Kucharzyk K."/>
            <person name="Murdoch R.W."/>
            <person name="Higgins S."/>
            <person name="Loffler F."/>
        </authorList>
    </citation>
    <scope>NUCLEOTIDE SEQUENCE</scope>
</reference>
<dbReference type="EMBL" id="VSSQ01009011">
    <property type="protein sequence ID" value="MPM40467.1"/>
    <property type="molecule type" value="Genomic_DNA"/>
</dbReference>
<proteinExistence type="predicted"/>
<sequence length="32" mass="3683">MVRIVYKIMEEMVDRFCKEAATTNVGSKAFSK</sequence>
<organism evidence="1">
    <name type="scientific">bioreactor metagenome</name>
    <dbReference type="NCBI Taxonomy" id="1076179"/>
    <lineage>
        <taxon>unclassified sequences</taxon>
        <taxon>metagenomes</taxon>
        <taxon>ecological metagenomes</taxon>
    </lineage>
</organism>
<protein>
    <submittedName>
        <fullName evidence="1">Uncharacterized protein</fullName>
    </submittedName>
</protein>
<evidence type="ECO:0000313" key="1">
    <source>
        <dbReference type="EMBL" id="MPM40467.1"/>
    </source>
</evidence>
<accession>A0A644ZIB4</accession>
<name>A0A644ZIB4_9ZZZZ</name>